<dbReference type="GeneID" id="78276019"/>
<feature type="binding site" evidence="3">
    <location>
        <position position="13"/>
    </location>
    <ligand>
        <name>a divalent metal cation</name>
        <dbReference type="ChEBI" id="CHEBI:60240"/>
        <label>1</label>
    </ligand>
</feature>
<dbReference type="Proteomes" id="UP000186705">
    <property type="component" value="Unassembled WGS sequence"/>
</dbReference>
<dbReference type="Pfam" id="PF02126">
    <property type="entry name" value="PTE"/>
    <property type="match status" value="1"/>
</dbReference>
<feature type="binding site" evidence="3">
    <location>
        <position position="114"/>
    </location>
    <ligand>
        <name>a divalent metal cation</name>
        <dbReference type="ChEBI" id="CHEBI:60240"/>
        <label>1</label>
    </ligand>
</feature>
<comment type="caution">
    <text evidence="4">Lacks conserved residue(s) required for the propagation of feature annotation.</text>
</comment>
<dbReference type="STRING" id="1862672.BO225_08715"/>
<keyword evidence="2" id="KW-0378">Hydrolase</keyword>
<keyword evidence="6" id="KW-1185">Reference proteome</keyword>
<protein>
    <submittedName>
        <fullName evidence="5">Phosphotriesterase-related protein</fullName>
    </submittedName>
</protein>
<dbReference type="PIRSF" id="PIRSF016839">
    <property type="entry name" value="PhP"/>
    <property type="match status" value="1"/>
</dbReference>
<dbReference type="SUPFAM" id="SSF51556">
    <property type="entry name" value="Metallo-dependent hydrolases"/>
    <property type="match status" value="1"/>
</dbReference>
<dbReference type="PROSITE" id="PS51347">
    <property type="entry name" value="PHOSPHOTRIESTERASE_2"/>
    <property type="match status" value="1"/>
</dbReference>
<dbReference type="GO" id="GO:0008270">
    <property type="term" value="F:zinc ion binding"/>
    <property type="evidence" value="ECO:0007669"/>
    <property type="project" value="InterPro"/>
</dbReference>
<feature type="binding site" evidence="3">
    <location>
        <position position="147"/>
    </location>
    <ligand>
        <name>a divalent metal cation</name>
        <dbReference type="ChEBI" id="CHEBI:60240"/>
        <label>2</label>
    </ligand>
</feature>
<dbReference type="GO" id="GO:0016787">
    <property type="term" value="F:hydrolase activity"/>
    <property type="evidence" value="ECO:0007669"/>
    <property type="project" value="UniProtKB-KW"/>
</dbReference>
<dbReference type="AlphaFoldDB" id="A0A1U7NLA5"/>
<dbReference type="OrthoDB" id="105927at2"/>
<keyword evidence="1 3" id="KW-0479">Metal-binding</keyword>
<dbReference type="EMBL" id="MPKA01000086">
    <property type="protein sequence ID" value="OLU45384.1"/>
    <property type="molecule type" value="Genomic_DNA"/>
</dbReference>
<evidence type="ECO:0000256" key="1">
    <source>
        <dbReference type="ARBA" id="ARBA00022723"/>
    </source>
</evidence>
<evidence type="ECO:0000256" key="3">
    <source>
        <dbReference type="PIRSR" id="PIRSR601559-52"/>
    </source>
</evidence>
<feature type="binding site" evidence="3">
    <location>
        <position position="232"/>
    </location>
    <ligand>
        <name>a divalent metal cation</name>
        <dbReference type="ChEBI" id="CHEBI:60240"/>
        <label>1</label>
    </ligand>
</feature>
<dbReference type="PANTHER" id="PTHR10819:SF3">
    <property type="entry name" value="PHOSPHOTRIESTERASE-RELATED PROTEIN"/>
    <property type="match status" value="1"/>
</dbReference>
<gene>
    <name evidence="5" type="ORF">BO225_08715</name>
</gene>
<proteinExistence type="inferred from homology"/>
<comment type="cofactor">
    <cofactor evidence="3">
        <name>a divalent metal cation</name>
        <dbReference type="ChEBI" id="CHEBI:60240"/>
    </cofactor>
    <text evidence="3">Binds 2 divalent metal cations per subunit.</text>
</comment>
<comment type="similarity">
    <text evidence="4">Belongs to the metallo-dependent hydrolases superfamily. Phosphotriesterase family.</text>
</comment>
<evidence type="ECO:0000256" key="4">
    <source>
        <dbReference type="PROSITE-ProRule" id="PRU00679"/>
    </source>
</evidence>
<comment type="caution">
    <text evidence="5">The sequence shown here is derived from an EMBL/GenBank/DDBJ whole genome shotgun (WGS) entry which is preliminary data.</text>
</comment>
<dbReference type="InterPro" id="IPR032466">
    <property type="entry name" value="Metal_Hydrolase"/>
</dbReference>
<feature type="binding site" evidence="3">
    <location>
        <position position="114"/>
    </location>
    <ligand>
        <name>a divalent metal cation</name>
        <dbReference type="ChEBI" id="CHEBI:60240"/>
        <label>2</label>
    </ligand>
</feature>
<evidence type="ECO:0000313" key="6">
    <source>
        <dbReference type="Proteomes" id="UP000186705"/>
    </source>
</evidence>
<dbReference type="Gene3D" id="3.20.20.140">
    <property type="entry name" value="Metal-dependent hydrolases"/>
    <property type="match status" value="1"/>
</dbReference>
<dbReference type="InterPro" id="IPR001559">
    <property type="entry name" value="Phosphotriesterase"/>
</dbReference>
<evidence type="ECO:0000256" key="2">
    <source>
        <dbReference type="ARBA" id="ARBA00022801"/>
    </source>
</evidence>
<accession>A0A1U7NLA5</accession>
<sequence length="284" mass="32314">MEPLEGYTLMHEHMHLDLSYVKHDPDTCLDCFEQTLKELQELYAKGVRRILEVSNIGMGRDLAWIQKLEKRSGIQIVTSTGFYKEPFLPDLSVEEMAALMIEDLKSQKAQVIGEIGTSYQKWKEQERKVFEAAVLAHQETGALITTHTTLGTLGLEQARYLIENGVDPDRIIIGHMDLSNDLHTILDVLALGVNIGFDTIGKTNYLLDERRVELLCELEKRGLIDHVVLSMDITRKTQLKDFKGKGYAYLLDTFVPLLRKANMKETSIQQMLKQTPNRLLGGKL</sequence>
<feature type="binding site" evidence="3">
    <location>
        <position position="11"/>
    </location>
    <ligand>
        <name>a divalent metal cation</name>
        <dbReference type="ChEBI" id="CHEBI:60240"/>
        <label>1</label>
    </ligand>
</feature>
<feature type="binding site" evidence="3">
    <location>
        <position position="175"/>
    </location>
    <ligand>
        <name>a divalent metal cation</name>
        <dbReference type="ChEBI" id="CHEBI:60240"/>
        <label>2</label>
    </ligand>
</feature>
<name>A0A1U7NLA5_9FIRM</name>
<dbReference type="RefSeq" id="WP_076341868.1">
    <property type="nucleotide sequence ID" value="NZ_CAOPNV010000078.1"/>
</dbReference>
<dbReference type="PANTHER" id="PTHR10819">
    <property type="entry name" value="PHOSPHOTRIESTERASE-RELATED"/>
    <property type="match status" value="1"/>
</dbReference>
<evidence type="ECO:0000313" key="5">
    <source>
        <dbReference type="EMBL" id="OLU45384.1"/>
    </source>
</evidence>
<organism evidence="5 6">
    <name type="scientific">Dubosiella newyorkensis</name>
    <dbReference type="NCBI Taxonomy" id="1862672"/>
    <lineage>
        <taxon>Bacteria</taxon>
        <taxon>Bacillati</taxon>
        <taxon>Bacillota</taxon>
        <taxon>Erysipelotrichia</taxon>
        <taxon>Erysipelotrichales</taxon>
        <taxon>Erysipelotrichaceae</taxon>
        <taxon>Dubosiella</taxon>
    </lineage>
</organism>
<reference evidence="5 6" key="1">
    <citation type="submission" date="2016-11" db="EMBL/GenBank/DDBJ databases">
        <title>Description of two novel members of the family Erysipelotrichaceae: Ileibacterium lipovorans gen. nov., sp. nov. and Dubosiella newyorkensis, gen. nov., sp. nov.</title>
        <authorList>
            <person name="Cox L.M."/>
            <person name="Sohn J."/>
            <person name="Tyrrell K.L."/>
            <person name="Citron D.M."/>
            <person name="Lawson P.A."/>
            <person name="Patel N.B."/>
            <person name="Iizumi T."/>
            <person name="Perez-Perez G.I."/>
            <person name="Goldstein E.J."/>
            <person name="Blaser M.J."/>
        </authorList>
    </citation>
    <scope>NUCLEOTIDE SEQUENCE [LARGE SCALE GENOMIC DNA]</scope>
    <source>
        <strain evidence="5 6">NYU-BL-A4</strain>
    </source>
</reference>